<accession>A0ABV0MYA9</accession>
<comment type="caution">
    <text evidence="1">The sequence shown here is derived from an EMBL/GenBank/DDBJ whole genome shotgun (WGS) entry which is preliminary data.</text>
</comment>
<evidence type="ECO:0000313" key="1">
    <source>
        <dbReference type="EMBL" id="MEQ2164121.1"/>
    </source>
</evidence>
<gene>
    <name evidence="1" type="ORF">GOODEAATRI_003279</name>
</gene>
<proteinExistence type="predicted"/>
<protein>
    <submittedName>
        <fullName evidence="1">Uncharacterized protein</fullName>
    </submittedName>
</protein>
<dbReference type="Proteomes" id="UP001476798">
    <property type="component" value="Unassembled WGS sequence"/>
</dbReference>
<organism evidence="1 2">
    <name type="scientific">Goodea atripinnis</name>
    <dbReference type="NCBI Taxonomy" id="208336"/>
    <lineage>
        <taxon>Eukaryota</taxon>
        <taxon>Metazoa</taxon>
        <taxon>Chordata</taxon>
        <taxon>Craniata</taxon>
        <taxon>Vertebrata</taxon>
        <taxon>Euteleostomi</taxon>
        <taxon>Actinopterygii</taxon>
        <taxon>Neopterygii</taxon>
        <taxon>Teleostei</taxon>
        <taxon>Neoteleostei</taxon>
        <taxon>Acanthomorphata</taxon>
        <taxon>Ovalentaria</taxon>
        <taxon>Atherinomorphae</taxon>
        <taxon>Cyprinodontiformes</taxon>
        <taxon>Goodeidae</taxon>
        <taxon>Goodea</taxon>
    </lineage>
</organism>
<feature type="non-terminal residue" evidence="1">
    <location>
        <position position="1"/>
    </location>
</feature>
<reference evidence="1 2" key="1">
    <citation type="submission" date="2021-06" db="EMBL/GenBank/DDBJ databases">
        <authorList>
            <person name="Palmer J.M."/>
        </authorList>
    </citation>
    <scope>NUCLEOTIDE SEQUENCE [LARGE SCALE GENOMIC DNA]</scope>
    <source>
        <strain evidence="1 2">GA_2019</strain>
        <tissue evidence="1">Muscle</tissue>
    </source>
</reference>
<keyword evidence="2" id="KW-1185">Reference proteome</keyword>
<sequence>EQPCFCELNLEQAVNKGPRRTEELKDRVLISLRPGNAMLAQRNGLPAGCKPVRLKGHPEPQDAEKNAGGCCSFSSSSPPSGGCPWARLAGVDGCLSEPYCLWFQLLARAYWGEVELGLSSPNRSVSWARLREASRKNCVRSRVRHGLVSGTEIILTEPLWGTYRLI</sequence>
<dbReference type="EMBL" id="JAHRIO010020116">
    <property type="protein sequence ID" value="MEQ2164121.1"/>
    <property type="molecule type" value="Genomic_DNA"/>
</dbReference>
<evidence type="ECO:0000313" key="2">
    <source>
        <dbReference type="Proteomes" id="UP001476798"/>
    </source>
</evidence>
<name>A0ABV0MYA9_9TELE</name>